<dbReference type="InterPro" id="IPR013618">
    <property type="entry name" value="TMTC_DUF1736"/>
</dbReference>
<evidence type="ECO:0000259" key="18">
    <source>
        <dbReference type="Pfam" id="PF08409"/>
    </source>
</evidence>
<feature type="transmembrane region" description="Helical" evidence="17">
    <location>
        <begin position="100"/>
        <end position="117"/>
    </location>
</feature>
<feature type="transmembrane region" description="Helical" evidence="17">
    <location>
        <begin position="278"/>
        <end position="295"/>
    </location>
</feature>
<comment type="similarity">
    <text evidence="5">Belongs to the TMTC family.</text>
</comment>
<feature type="transmembrane region" description="Helical" evidence="17">
    <location>
        <begin position="247"/>
        <end position="266"/>
    </location>
</feature>
<dbReference type="GO" id="GO:0016020">
    <property type="term" value="C:membrane"/>
    <property type="evidence" value="ECO:0007669"/>
    <property type="project" value="UniProtKB-SubCell"/>
</dbReference>
<dbReference type="EMBL" id="BMAO01039145">
    <property type="protein sequence ID" value="GFR29197.1"/>
    <property type="molecule type" value="Genomic_DNA"/>
</dbReference>
<name>A0A8X6M258_TRICU</name>
<comment type="catalytic activity">
    <reaction evidence="15">
        <text>a di-trans,poly-cis-dolichyl beta-D-mannosyl phosphate + L-seryl-[protein] = 3-O-(alpha-D-mannosyl)-L-seryl-[protein] + a di-trans,poly-cis-dolichyl phosphate + H(+)</text>
        <dbReference type="Rhea" id="RHEA:17377"/>
        <dbReference type="Rhea" id="RHEA-COMP:9863"/>
        <dbReference type="Rhea" id="RHEA-COMP:13546"/>
        <dbReference type="Rhea" id="RHEA-COMP:19498"/>
        <dbReference type="Rhea" id="RHEA-COMP:19501"/>
        <dbReference type="ChEBI" id="CHEBI:15378"/>
        <dbReference type="ChEBI" id="CHEBI:29999"/>
        <dbReference type="ChEBI" id="CHEBI:57683"/>
        <dbReference type="ChEBI" id="CHEBI:58211"/>
        <dbReference type="ChEBI" id="CHEBI:137321"/>
        <dbReference type="EC" id="2.4.1.109"/>
    </reaction>
</comment>
<evidence type="ECO:0000256" key="2">
    <source>
        <dbReference type="ARBA" id="ARBA00004141"/>
    </source>
</evidence>
<comment type="function">
    <text evidence="1">Transfers mannosyl residues to the hydroxyl group of serine or threonine residues.</text>
</comment>
<evidence type="ECO:0000313" key="19">
    <source>
        <dbReference type="EMBL" id="GFR29197.1"/>
    </source>
</evidence>
<evidence type="ECO:0000256" key="15">
    <source>
        <dbReference type="ARBA" id="ARBA00045102"/>
    </source>
</evidence>
<comment type="pathway">
    <text evidence="4">Protein modification; protein glycosylation.</text>
</comment>
<gene>
    <name evidence="19" type="primary">Tmtc4</name>
    <name evidence="19" type="ORF">TNCT_429721</name>
</gene>
<feature type="repeat" description="TPR" evidence="16">
    <location>
        <begin position="768"/>
        <end position="801"/>
    </location>
</feature>
<keyword evidence="13 17" id="KW-0472">Membrane</keyword>
<dbReference type="GO" id="GO:0004169">
    <property type="term" value="F:dolichyl-phosphate-mannose-protein mannosyltransferase activity"/>
    <property type="evidence" value="ECO:0007669"/>
    <property type="project" value="UniProtKB-EC"/>
</dbReference>
<feature type="transmembrane region" description="Helical" evidence="17">
    <location>
        <begin position="460"/>
        <end position="482"/>
    </location>
</feature>
<evidence type="ECO:0000256" key="10">
    <source>
        <dbReference type="ARBA" id="ARBA00022803"/>
    </source>
</evidence>
<evidence type="ECO:0000256" key="7">
    <source>
        <dbReference type="ARBA" id="ARBA00022679"/>
    </source>
</evidence>
<dbReference type="GO" id="GO:0030968">
    <property type="term" value="P:endoplasmic reticulum unfolded protein response"/>
    <property type="evidence" value="ECO:0007669"/>
    <property type="project" value="TreeGrafter"/>
</dbReference>
<dbReference type="InterPro" id="IPR019734">
    <property type="entry name" value="TPR_rpt"/>
</dbReference>
<evidence type="ECO:0000256" key="13">
    <source>
        <dbReference type="ARBA" id="ARBA00023136"/>
    </source>
</evidence>
<evidence type="ECO:0000256" key="11">
    <source>
        <dbReference type="ARBA" id="ARBA00022824"/>
    </source>
</evidence>
<dbReference type="Pfam" id="PF13424">
    <property type="entry name" value="TPR_12"/>
    <property type="match status" value="1"/>
</dbReference>
<keyword evidence="20" id="KW-1185">Reference proteome</keyword>
<evidence type="ECO:0000256" key="14">
    <source>
        <dbReference type="ARBA" id="ARBA00045085"/>
    </source>
</evidence>
<evidence type="ECO:0000313" key="20">
    <source>
        <dbReference type="Proteomes" id="UP000887116"/>
    </source>
</evidence>
<feature type="transmembrane region" description="Helical" evidence="17">
    <location>
        <begin position="398"/>
        <end position="415"/>
    </location>
</feature>
<dbReference type="EC" id="2.4.1.109" evidence="6"/>
<reference evidence="19" key="1">
    <citation type="submission" date="2020-07" db="EMBL/GenBank/DDBJ databases">
        <title>Multicomponent nature underlies the extraordinary mechanical properties of spider dragline silk.</title>
        <authorList>
            <person name="Kono N."/>
            <person name="Nakamura H."/>
            <person name="Mori M."/>
            <person name="Yoshida Y."/>
            <person name="Ohtoshi R."/>
            <person name="Malay A.D."/>
            <person name="Moran D.A.P."/>
            <person name="Tomita M."/>
            <person name="Numata K."/>
            <person name="Arakawa K."/>
        </authorList>
    </citation>
    <scope>NUCLEOTIDE SEQUENCE</scope>
</reference>
<dbReference type="PROSITE" id="PS50293">
    <property type="entry name" value="TPR_REGION"/>
    <property type="match status" value="1"/>
</dbReference>
<feature type="repeat" description="TPR" evidence="16">
    <location>
        <begin position="734"/>
        <end position="767"/>
    </location>
</feature>
<feature type="transmembrane region" description="Helical" evidence="17">
    <location>
        <begin position="522"/>
        <end position="540"/>
    </location>
</feature>
<comment type="subcellular location">
    <subcellularLocation>
        <location evidence="3">Endoplasmic reticulum</location>
    </subcellularLocation>
    <subcellularLocation>
        <location evidence="2">Membrane</location>
        <topology evidence="2">Multi-pass membrane protein</topology>
    </subcellularLocation>
</comment>
<evidence type="ECO:0000256" key="4">
    <source>
        <dbReference type="ARBA" id="ARBA00004922"/>
    </source>
</evidence>
<feature type="repeat" description="TPR" evidence="16">
    <location>
        <begin position="666"/>
        <end position="699"/>
    </location>
</feature>
<evidence type="ECO:0000256" key="16">
    <source>
        <dbReference type="PROSITE-ProRule" id="PRU00339"/>
    </source>
</evidence>
<evidence type="ECO:0000256" key="3">
    <source>
        <dbReference type="ARBA" id="ARBA00004240"/>
    </source>
</evidence>
<evidence type="ECO:0000256" key="6">
    <source>
        <dbReference type="ARBA" id="ARBA00012839"/>
    </source>
</evidence>
<dbReference type="InterPro" id="IPR052346">
    <property type="entry name" value="O-mannosyl-transferase_TMTC"/>
</dbReference>
<dbReference type="Pfam" id="PF13432">
    <property type="entry name" value="TPR_16"/>
    <property type="match status" value="1"/>
</dbReference>
<keyword evidence="12 17" id="KW-1133">Transmembrane helix</keyword>
<evidence type="ECO:0000256" key="1">
    <source>
        <dbReference type="ARBA" id="ARBA00003582"/>
    </source>
</evidence>
<feature type="repeat" description="TPR" evidence="16">
    <location>
        <begin position="564"/>
        <end position="597"/>
    </location>
</feature>
<keyword evidence="9" id="KW-0677">Repeat</keyword>
<keyword evidence="10 16" id="KW-0802">TPR repeat</keyword>
<evidence type="ECO:0000256" key="9">
    <source>
        <dbReference type="ARBA" id="ARBA00022737"/>
    </source>
</evidence>
<evidence type="ECO:0000256" key="8">
    <source>
        <dbReference type="ARBA" id="ARBA00022692"/>
    </source>
</evidence>
<feature type="transmembrane region" description="Helical" evidence="17">
    <location>
        <begin position="435"/>
        <end position="454"/>
    </location>
</feature>
<keyword evidence="7" id="KW-0808">Transferase</keyword>
<dbReference type="GO" id="GO:0005783">
    <property type="term" value="C:endoplasmic reticulum"/>
    <property type="evidence" value="ECO:0007669"/>
    <property type="project" value="UniProtKB-SubCell"/>
</dbReference>
<dbReference type="Pfam" id="PF00515">
    <property type="entry name" value="TPR_1"/>
    <property type="match status" value="1"/>
</dbReference>
<sequence length="818" mass="93207">MFIKSESVITWILSQGRIGLLYSIDISVPICKRAIGFISIFNYVNLLSFYAFILIIVYIMVHQTDHNKNSTCVGNGKCHVLYTATKSKSWDDPLPVPSCILPWSSWIIFFISIICYGNSINGEFVFDDSEAVINNSDLKPETPLSNIFKNDFWGTKLTHNSSHKSYRPLTVLTFRLNCFVTGLHPMSFHLVNILLHGTVSTLVLRVMNSLLHKILENEAPKAAFLSALLFSVHPIHTESVSAVVGRADLLCGIFFLLSFLSYAQASKYYSPSISDTKFSLLWLLGSIVLAGIAMLCKEQGITVIGVCFVYDVIIVCKLDLQDIYHYMWQKQNGHFASPAYENKKPFTLFFMKQIILFLGGCFLLALRWFIMGASTPVFQQVDNPASFEENMLVRVINYHYIYSMNVWLLIHPYWLCFDWSMGCVPLIKTMNDKRLLAVLIFWTFFGHLLYSIVAHPDKKIRRLLCLSLAFILVPFLPASNLFFRVGFVVAERVLYLPSMGFCMLVVIGLKQLTVLLGQNYQMGIQCSVILLLAVFGIRCIQRSADWKSEATLFRSGLKVCPLNAKVHYNIAKNAADNGDRETAIKGYQEAIRLNPLYDQAMNNLANILKDQGKLIEAEELLFSAIKIRPDFAAAWMNLGIVQSSLKKMDGAERSYLMAIHYRKRYPDCYYNLGNLYLELKQYDDAYKSWRNATALQPTHLVAWNNMIIMLDSIGDLDKAESVAREALQYLPSEASLHFNLANTLGKAGKYKESEKHFLRAIQLNGRNPTYHTNLGVLYHRWKKYHLAEDSYKRAIELKPDMKSASDNLRLLHKTLGRV</sequence>
<evidence type="ECO:0000256" key="12">
    <source>
        <dbReference type="ARBA" id="ARBA00022989"/>
    </source>
</evidence>
<proteinExistence type="inferred from homology"/>
<dbReference type="SMART" id="SM00028">
    <property type="entry name" value="TPR"/>
    <property type="match status" value="7"/>
</dbReference>
<accession>A0A8X6M258</accession>
<dbReference type="Pfam" id="PF08409">
    <property type="entry name" value="TMTC_DUF1736"/>
    <property type="match status" value="1"/>
</dbReference>
<dbReference type="Proteomes" id="UP000887116">
    <property type="component" value="Unassembled WGS sequence"/>
</dbReference>
<dbReference type="SUPFAM" id="SSF48452">
    <property type="entry name" value="TPR-like"/>
    <property type="match status" value="1"/>
</dbReference>
<dbReference type="Gene3D" id="1.25.40.10">
    <property type="entry name" value="Tetratricopeptide repeat domain"/>
    <property type="match status" value="3"/>
</dbReference>
<dbReference type="OrthoDB" id="19588at2759"/>
<feature type="transmembrane region" description="Helical" evidence="17">
    <location>
        <begin position="354"/>
        <end position="378"/>
    </location>
</feature>
<feature type="transmembrane region" description="Helical" evidence="17">
    <location>
        <begin position="40"/>
        <end position="61"/>
    </location>
</feature>
<dbReference type="PROSITE" id="PS50005">
    <property type="entry name" value="TPR"/>
    <property type="match status" value="4"/>
</dbReference>
<dbReference type="InterPro" id="IPR011990">
    <property type="entry name" value="TPR-like_helical_dom_sf"/>
</dbReference>
<feature type="domain" description="DUF1736" evidence="18">
    <location>
        <begin position="373"/>
        <end position="445"/>
    </location>
</feature>
<keyword evidence="11" id="KW-0256">Endoplasmic reticulum</keyword>
<comment type="caution">
    <text evidence="19">The sequence shown here is derived from an EMBL/GenBank/DDBJ whole genome shotgun (WGS) entry which is preliminary data.</text>
</comment>
<protein>
    <recommendedName>
        <fullName evidence="6">dolichyl-phosphate-mannose--protein mannosyltransferase</fullName>
        <ecNumber evidence="6">2.4.1.109</ecNumber>
    </recommendedName>
</protein>
<keyword evidence="8 17" id="KW-0812">Transmembrane</keyword>
<dbReference type="PANTHER" id="PTHR44227:SF3">
    <property type="entry name" value="PROTEIN O-MANNOSYL-TRANSFERASE TMTC4"/>
    <property type="match status" value="1"/>
</dbReference>
<organism evidence="19 20">
    <name type="scientific">Trichonephila clavata</name>
    <name type="common">Joro spider</name>
    <name type="synonym">Nephila clavata</name>
    <dbReference type="NCBI Taxonomy" id="2740835"/>
    <lineage>
        <taxon>Eukaryota</taxon>
        <taxon>Metazoa</taxon>
        <taxon>Ecdysozoa</taxon>
        <taxon>Arthropoda</taxon>
        <taxon>Chelicerata</taxon>
        <taxon>Arachnida</taxon>
        <taxon>Araneae</taxon>
        <taxon>Araneomorphae</taxon>
        <taxon>Entelegynae</taxon>
        <taxon>Araneoidea</taxon>
        <taxon>Nephilidae</taxon>
        <taxon>Trichonephila</taxon>
    </lineage>
</organism>
<evidence type="ECO:0000256" key="17">
    <source>
        <dbReference type="SAM" id="Phobius"/>
    </source>
</evidence>
<dbReference type="PANTHER" id="PTHR44227">
    <property type="match status" value="1"/>
</dbReference>
<dbReference type="AlphaFoldDB" id="A0A8X6M258"/>
<feature type="transmembrane region" description="Helical" evidence="17">
    <location>
        <begin position="494"/>
        <end position="516"/>
    </location>
</feature>
<evidence type="ECO:0000256" key="5">
    <source>
        <dbReference type="ARBA" id="ARBA00007882"/>
    </source>
</evidence>
<comment type="catalytic activity">
    <reaction evidence="14">
        <text>a di-trans,poly-cis-dolichyl beta-D-mannosyl phosphate + L-threonyl-[protein] = 3-O-(alpha-D-mannosyl)-L-threonyl-[protein] + a di-trans,poly-cis-dolichyl phosphate + H(+)</text>
        <dbReference type="Rhea" id="RHEA:53396"/>
        <dbReference type="Rhea" id="RHEA-COMP:11060"/>
        <dbReference type="Rhea" id="RHEA-COMP:13547"/>
        <dbReference type="Rhea" id="RHEA-COMP:19498"/>
        <dbReference type="Rhea" id="RHEA-COMP:19501"/>
        <dbReference type="ChEBI" id="CHEBI:15378"/>
        <dbReference type="ChEBI" id="CHEBI:30013"/>
        <dbReference type="ChEBI" id="CHEBI:57683"/>
        <dbReference type="ChEBI" id="CHEBI:58211"/>
        <dbReference type="ChEBI" id="CHEBI:137323"/>
        <dbReference type="EC" id="2.4.1.109"/>
    </reaction>
</comment>